<dbReference type="GO" id="GO:0006633">
    <property type="term" value="P:fatty acid biosynthetic process"/>
    <property type="evidence" value="ECO:0007669"/>
    <property type="project" value="UniProtKB-KW"/>
</dbReference>
<dbReference type="CDD" id="cd00834">
    <property type="entry name" value="KAS_I_II"/>
    <property type="match status" value="1"/>
</dbReference>
<dbReference type="SUPFAM" id="SSF53901">
    <property type="entry name" value="Thiolase-like"/>
    <property type="match status" value="2"/>
</dbReference>
<dbReference type="InterPro" id="IPR016039">
    <property type="entry name" value="Thiolase-like"/>
</dbReference>
<dbReference type="Pfam" id="PF00109">
    <property type="entry name" value="ketoacyl-synt"/>
    <property type="match status" value="1"/>
</dbReference>
<evidence type="ECO:0000313" key="20">
    <source>
        <dbReference type="Proteomes" id="UP000217276"/>
    </source>
</evidence>
<evidence type="ECO:0000256" key="13">
    <source>
        <dbReference type="ARBA" id="ARBA00041620"/>
    </source>
</evidence>
<dbReference type="InterPro" id="IPR014030">
    <property type="entry name" value="Ketoacyl_synth_N"/>
</dbReference>
<dbReference type="InterPro" id="IPR014031">
    <property type="entry name" value="Ketoacyl_synth_C"/>
</dbReference>
<dbReference type="PROSITE" id="PS00606">
    <property type="entry name" value="KS3_1"/>
    <property type="match status" value="1"/>
</dbReference>
<dbReference type="PROSITE" id="PS52004">
    <property type="entry name" value="KS3_2"/>
    <property type="match status" value="1"/>
</dbReference>
<evidence type="ECO:0000256" key="7">
    <source>
        <dbReference type="ARBA" id="ARBA00022679"/>
    </source>
</evidence>
<comment type="subcellular location">
    <subcellularLocation>
        <location evidence="1">Cytoplasm</location>
    </subcellularLocation>
</comment>
<proteinExistence type="inferred from homology"/>
<dbReference type="PANTHER" id="PTHR11712:SF306">
    <property type="entry name" value="3-OXOACYL-[ACYL-CARRIER-PROTEIN] SYNTHASE 1"/>
    <property type="match status" value="1"/>
</dbReference>
<dbReference type="SMART" id="SM00825">
    <property type="entry name" value="PKS_KS"/>
    <property type="match status" value="1"/>
</dbReference>
<accession>A0A250F9K4</accession>
<evidence type="ECO:0000256" key="15">
    <source>
        <dbReference type="ARBA" id="ARBA00048121"/>
    </source>
</evidence>
<evidence type="ECO:0000256" key="3">
    <source>
        <dbReference type="ARBA" id="ARBA00011738"/>
    </source>
</evidence>
<dbReference type="PANTHER" id="PTHR11712">
    <property type="entry name" value="POLYKETIDE SYNTHASE-RELATED"/>
    <property type="match status" value="1"/>
</dbReference>
<keyword evidence="7 17" id="KW-0808">Transferase</keyword>
<evidence type="ECO:0000259" key="18">
    <source>
        <dbReference type="PROSITE" id="PS52004"/>
    </source>
</evidence>
<dbReference type="KEGG" id="clk:CGC53_05305"/>
<evidence type="ECO:0000256" key="9">
    <source>
        <dbReference type="ARBA" id="ARBA00023098"/>
    </source>
</evidence>
<dbReference type="GO" id="GO:0004315">
    <property type="term" value="F:3-oxoacyl-[acyl-carrier-protein] synthase activity"/>
    <property type="evidence" value="ECO:0007669"/>
    <property type="project" value="UniProtKB-EC"/>
</dbReference>
<evidence type="ECO:0000256" key="14">
    <source>
        <dbReference type="ARBA" id="ARBA00042143"/>
    </source>
</evidence>
<keyword evidence="11" id="KW-0012">Acyltransferase</keyword>
<name>A0A250F9K4_9FLAO</name>
<dbReference type="Proteomes" id="UP000217276">
    <property type="component" value="Chromosome"/>
</dbReference>
<keyword evidence="8" id="KW-0276">Fatty acid metabolism</keyword>
<evidence type="ECO:0000256" key="17">
    <source>
        <dbReference type="RuleBase" id="RU003694"/>
    </source>
</evidence>
<evidence type="ECO:0000256" key="8">
    <source>
        <dbReference type="ARBA" id="ARBA00022832"/>
    </source>
</evidence>
<comment type="catalytic activity">
    <reaction evidence="15">
        <text>(3Z)-decenoyl-[ACP] + malonyl-[ACP] + H(+) = 3-oxo-(5Z)-dodecenoyl-[ACP] + holo-[ACP] + CO2</text>
        <dbReference type="Rhea" id="RHEA:54940"/>
        <dbReference type="Rhea" id="RHEA-COMP:9623"/>
        <dbReference type="Rhea" id="RHEA-COMP:9685"/>
        <dbReference type="Rhea" id="RHEA-COMP:9927"/>
        <dbReference type="Rhea" id="RHEA-COMP:14042"/>
        <dbReference type="ChEBI" id="CHEBI:15378"/>
        <dbReference type="ChEBI" id="CHEBI:16526"/>
        <dbReference type="ChEBI" id="CHEBI:64479"/>
        <dbReference type="ChEBI" id="CHEBI:78449"/>
        <dbReference type="ChEBI" id="CHEBI:78798"/>
        <dbReference type="ChEBI" id="CHEBI:138410"/>
    </reaction>
    <physiologicalReaction direction="left-to-right" evidence="15">
        <dbReference type="Rhea" id="RHEA:54941"/>
    </physiologicalReaction>
</comment>
<evidence type="ECO:0000256" key="10">
    <source>
        <dbReference type="ARBA" id="ARBA00023160"/>
    </source>
</evidence>
<evidence type="ECO:0000256" key="5">
    <source>
        <dbReference type="ARBA" id="ARBA00022490"/>
    </source>
</evidence>
<dbReference type="InterPro" id="IPR000794">
    <property type="entry name" value="Beta-ketoacyl_synthase"/>
</dbReference>
<sequence>MRVVITGMGIYSCIGTSLSEVSSSLYQGKSGIVVQPERKLMGYRSALTGVLPTPELKGILGRRERISMGQESEFAYMATRDALSAAQIDLDFLRQNEVGILYGNDSVAESVVLTHDKIREKKDTALLGSGAVFRTMNSTVTMNLSTLFQLRGVNMSISAACASGSHAVGLGYLLIQSGMQDCIICGGAQEVNPYCMGSFDGLGVFSIREEAPALASRPFDAQRDGLVPSGGAATLILESYEHALKRGATPIAEVVGYGFSSNGAHISTPSVEGPARAMRRALQNAGMQPHQIDYINAHATSTPIGDANEAKAIYEVFGSKTPVSSTKSMTGHECWMAGASELIYSILMMQHDFIAPNINFETPDEDSAKLNIIGCTQQKSINAFLSNSFGFGGTNSALIIKKMPVS</sequence>
<keyword evidence="6" id="KW-0444">Lipid biosynthesis</keyword>
<dbReference type="EMBL" id="CP022384">
    <property type="protein sequence ID" value="ATA81804.1"/>
    <property type="molecule type" value="Genomic_DNA"/>
</dbReference>
<gene>
    <name evidence="19" type="ORF">CGC53_05305</name>
</gene>
<dbReference type="InterPro" id="IPR020841">
    <property type="entry name" value="PKS_Beta-ketoAc_synthase_dom"/>
</dbReference>
<comment type="catalytic activity">
    <reaction evidence="16">
        <text>a fatty acyl-[ACP] + malonyl-[ACP] + H(+) = a 3-oxoacyl-[ACP] + holo-[ACP] + CO2</text>
        <dbReference type="Rhea" id="RHEA:22836"/>
        <dbReference type="Rhea" id="RHEA-COMP:9623"/>
        <dbReference type="Rhea" id="RHEA-COMP:9685"/>
        <dbReference type="Rhea" id="RHEA-COMP:9916"/>
        <dbReference type="Rhea" id="RHEA-COMP:14125"/>
        <dbReference type="ChEBI" id="CHEBI:15378"/>
        <dbReference type="ChEBI" id="CHEBI:16526"/>
        <dbReference type="ChEBI" id="CHEBI:64479"/>
        <dbReference type="ChEBI" id="CHEBI:78449"/>
        <dbReference type="ChEBI" id="CHEBI:78776"/>
        <dbReference type="ChEBI" id="CHEBI:138651"/>
        <dbReference type="EC" id="2.3.1.41"/>
    </reaction>
    <physiologicalReaction direction="left-to-right" evidence="16">
        <dbReference type="Rhea" id="RHEA:22837"/>
    </physiologicalReaction>
</comment>
<comment type="similarity">
    <text evidence="2 17">Belongs to the thiolase-like superfamily. Beta-ketoacyl-ACP synthases family.</text>
</comment>
<dbReference type="AlphaFoldDB" id="A0A250F9K4"/>
<evidence type="ECO:0000313" key="19">
    <source>
        <dbReference type="EMBL" id="ATA81804.1"/>
    </source>
</evidence>
<dbReference type="EC" id="2.3.1.41" evidence="4"/>
<keyword evidence="20" id="KW-1185">Reference proteome</keyword>
<keyword evidence="9" id="KW-0443">Lipid metabolism</keyword>
<evidence type="ECO:0000256" key="1">
    <source>
        <dbReference type="ARBA" id="ARBA00004496"/>
    </source>
</evidence>
<dbReference type="Pfam" id="PF02801">
    <property type="entry name" value="Ketoacyl-synt_C"/>
    <property type="match status" value="1"/>
</dbReference>
<comment type="subunit">
    <text evidence="3">Homodimer.</text>
</comment>
<dbReference type="InterPro" id="IPR018201">
    <property type="entry name" value="Ketoacyl_synth_AS"/>
</dbReference>
<evidence type="ECO:0000256" key="4">
    <source>
        <dbReference type="ARBA" id="ARBA00013191"/>
    </source>
</evidence>
<reference evidence="20" key="1">
    <citation type="submission" date="2017-06" db="EMBL/GenBank/DDBJ databases">
        <title>Capnocytophaga spp. assemblies.</title>
        <authorList>
            <person name="Gulvik C.A."/>
        </authorList>
    </citation>
    <scope>NUCLEOTIDE SEQUENCE [LARGE SCALE GENOMIC DNA]</scope>
    <source>
        <strain evidence="20">H6253</strain>
    </source>
</reference>
<keyword evidence="5" id="KW-0963">Cytoplasm</keyword>
<dbReference type="GO" id="GO:0005829">
    <property type="term" value="C:cytosol"/>
    <property type="evidence" value="ECO:0007669"/>
    <property type="project" value="TreeGrafter"/>
</dbReference>
<evidence type="ECO:0000256" key="11">
    <source>
        <dbReference type="ARBA" id="ARBA00023315"/>
    </source>
</evidence>
<dbReference type="Gene3D" id="3.40.47.10">
    <property type="match status" value="1"/>
</dbReference>
<protein>
    <recommendedName>
        <fullName evidence="12">3-oxoacyl-[acyl-carrier-protein] synthase 1</fullName>
        <ecNumber evidence="4">2.3.1.41</ecNumber>
    </recommendedName>
    <alternativeName>
        <fullName evidence="13">3-oxoacyl-[acyl-carrier-protein] synthase I</fullName>
    </alternativeName>
    <alternativeName>
        <fullName evidence="14">Beta-ketoacyl-ACP synthase I</fullName>
    </alternativeName>
</protein>
<evidence type="ECO:0000256" key="6">
    <source>
        <dbReference type="ARBA" id="ARBA00022516"/>
    </source>
</evidence>
<evidence type="ECO:0000256" key="16">
    <source>
        <dbReference type="ARBA" id="ARBA00048506"/>
    </source>
</evidence>
<feature type="domain" description="Ketosynthase family 3 (KS3)" evidence="18">
    <location>
        <begin position="1"/>
        <end position="402"/>
    </location>
</feature>
<keyword evidence="10" id="KW-0275">Fatty acid biosynthesis</keyword>
<evidence type="ECO:0000256" key="12">
    <source>
        <dbReference type="ARBA" id="ARBA00039450"/>
    </source>
</evidence>
<dbReference type="RefSeq" id="WP_095913869.1">
    <property type="nucleotide sequence ID" value="NZ_CP022384.1"/>
</dbReference>
<dbReference type="InterPro" id="IPR020615">
    <property type="entry name" value="Thiolase_acyl_enz_int_AS"/>
</dbReference>
<evidence type="ECO:0000256" key="2">
    <source>
        <dbReference type="ARBA" id="ARBA00008467"/>
    </source>
</evidence>
<organism evidence="19 20">
    <name type="scientific">Capnocytophaga leadbetteri</name>
    <dbReference type="NCBI Taxonomy" id="327575"/>
    <lineage>
        <taxon>Bacteria</taxon>
        <taxon>Pseudomonadati</taxon>
        <taxon>Bacteroidota</taxon>
        <taxon>Flavobacteriia</taxon>
        <taxon>Flavobacteriales</taxon>
        <taxon>Flavobacteriaceae</taxon>
        <taxon>Capnocytophaga</taxon>
    </lineage>
</organism>
<dbReference type="PROSITE" id="PS00098">
    <property type="entry name" value="THIOLASE_1"/>
    <property type="match status" value="1"/>
</dbReference>